<proteinExistence type="predicted"/>
<sequence>MLAQAAVEFFKHKVVSSIIVLACWPATDQMRFTRQLSQYGMSATFSCEPAILDKIHPQYLQGVLYMIHEKKNLALFKKVKRTHFTKKYKWLLLGDHVPEVVRDIRYDSDVTFLEWCHIDNNETKKSAGITQTKTSKPDSPIYFYDVYVHPRDGIAINYWAHWTKESGFLVTHEREKILRRLDLKRYPLRIATPVGHYSSDKYDGTFVDYLKDESMSDQDPGIRSAHSGSMLLTEAVNAQAILIENELWATVINNNSMYLMLSKGQADLAGGVLRILLDRIYKFDYVMTIWPFRVGFTYLAERESSSNMYLEPFSPGVWWSCLGIMAILAMVEWVTAKTPREREGALYTVLTTWLQQDASAVPEGASGRWAFTVLSISAMLVHAYYTSAIVSALMSNGRGGPETLKALGDSKYAIASEDYDYMRYLFFDVETTWDELEYLKKKKKTSKFYQELERGVELIQQGSTAFHSEYNQIYPHFKKFSDDQICKLQHVDTIPESLSWVTSTKNGQWTEVLRSAGGWLLETGLQKRVINRLRIPQPPCRASLLAERVKLGDIAPLLALTIFGAILSVVMLGIEIMYAKSKGRKLQGRDAKRALDVNDESSEVTEVEYNYLP</sequence>
<dbReference type="PANTHER" id="PTHR42643:SF32">
    <property type="entry name" value="IONOTROPIC RECEPTOR 31A, ISOFORM C-RELATED"/>
    <property type="match status" value="1"/>
</dbReference>
<keyword evidence="2" id="KW-1003">Cell membrane</keyword>
<evidence type="ECO:0000256" key="7">
    <source>
        <dbReference type="ARBA" id="ARBA00023180"/>
    </source>
</evidence>
<dbReference type="SUPFAM" id="SSF53850">
    <property type="entry name" value="Periplasmic binding protein-like II"/>
    <property type="match status" value="1"/>
</dbReference>
<keyword evidence="4 8" id="KW-1133">Transmembrane helix</keyword>
<organism evidence="9">
    <name type="scientific">Heliothis virescens</name>
    <name type="common">Tobacco budworm moth</name>
    <dbReference type="NCBI Taxonomy" id="7102"/>
    <lineage>
        <taxon>Eukaryota</taxon>
        <taxon>Metazoa</taxon>
        <taxon>Ecdysozoa</taxon>
        <taxon>Arthropoda</taxon>
        <taxon>Hexapoda</taxon>
        <taxon>Insecta</taxon>
        <taxon>Pterygota</taxon>
        <taxon>Neoptera</taxon>
        <taxon>Endopterygota</taxon>
        <taxon>Lepidoptera</taxon>
        <taxon>Glossata</taxon>
        <taxon>Ditrysia</taxon>
        <taxon>Noctuoidea</taxon>
        <taxon>Noctuidae</taxon>
        <taxon>Heliothinae</taxon>
        <taxon>Heliothis</taxon>
    </lineage>
</organism>
<dbReference type="GO" id="GO:0005886">
    <property type="term" value="C:plasma membrane"/>
    <property type="evidence" value="ECO:0007669"/>
    <property type="project" value="UniProtKB-SubCell"/>
</dbReference>
<feature type="transmembrane region" description="Helical" evidence="8">
    <location>
        <begin position="554"/>
        <end position="579"/>
    </location>
</feature>
<keyword evidence="5 8" id="KW-0472">Membrane</keyword>
<evidence type="ECO:0000313" key="9">
    <source>
        <dbReference type="EMBL" id="PCG78971.1"/>
    </source>
</evidence>
<evidence type="ECO:0000256" key="1">
    <source>
        <dbReference type="ARBA" id="ARBA00004651"/>
    </source>
</evidence>
<dbReference type="InterPro" id="IPR052192">
    <property type="entry name" value="Insect_Ionotropic_Sensory_Rcpt"/>
</dbReference>
<gene>
    <name evidence="9" type="ORF">B5V51_2480</name>
</gene>
<dbReference type="AlphaFoldDB" id="A0A2A4K3Y1"/>
<evidence type="ECO:0000256" key="3">
    <source>
        <dbReference type="ARBA" id="ARBA00022692"/>
    </source>
</evidence>
<evidence type="ECO:0000256" key="6">
    <source>
        <dbReference type="ARBA" id="ARBA00023170"/>
    </source>
</evidence>
<dbReference type="Gene3D" id="1.10.287.70">
    <property type="match status" value="1"/>
</dbReference>
<keyword evidence="3 8" id="KW-0812">Transmembrane</keyword>
<dbReference type="EMBL" id="NWSH01000156">
    <property type="protein sequence ID" value="PCG78971.1"/>
    <property type="molecule type" value="Genomic_DNA"/>
</dbReference>
<name>A0A2A4K3Y1_HELVI</name>
<evidence type="ECO:0000256" key="8">
    <source>
        <dbReference type="SAM" id="Phobius"/>
    </source>
</evidence>
<evidence type="ECO:0008006" key="10">
    <source>
        <dbReference type="Google" id="ProtNLM"/>
    </source>
</evidence>
<protein>
    <recommendedName>
        <fullName evidence="10">Ionotropic glutamate receptor C-terminal domain-containing protein</fullName>
    </recommendedName>
</protein>
<keyword evidence="6" id="KW-0675">Receptor</keyword>
<evidence type="ECO:0000256" key="5">
    <source>
        <dbReference type="ARBA" id="ARBA00023136"/>
    </source>
</evidence>
<comment type="caution">
    <text evidence="9">The sequence shown here is derived from an EMBL/GenBank/DDBJ whole genome shotgun (WGS) entry which is preliminary data.</text>
</comment>
<reference evidence="9" key="1">
    <citation type="submission" date="2017-09" db="EMBL/GenBank/DDBJ databases">
        <title>Contemporary evolution of a Lepidopteran species, Heliothis virescens, in response to modern agricultural practices.</title>
        <authorList>
            <person name="Fritz M.L."/>
            <person name="Deyonke A.M."/>
            <person name="Papanicolaou A."/>
            <person name="Micinski S."/>
            <person name="Westbrook J."/>
            <person name="Gould F."/>
        </authorList>
    </citation>
    <scope>NUCLEOTIDE SEQUENCE [LARGE SCALE GENOMIC DNA]</scope>
    <source>
        <strain evidence="9">HvINT-</strain>
        <tissue evidence="9">Whole body</tissue>
    </source>
</reference>
<keyword evidence="7" id="KW-0325">Glycoprotein</keyword>
<evidence type="ECO:0000256" key="4">
    <source>
        <dbReference type="ARBA" id="ARBA00022989"/>
    </source>
</evidence>
<dbReference type="PANTHER" id="PTHR42643">
    <property type="entry name" value="IONOTROPIC RECEPTOR 20A-RELATED"/>
    <property type="match status" value="1"/>
</dbReference>
<evidence type="ECO:0000256" key="2">
    <source>
        <dbReference type="ARBA" id="ARBA00022475"/>
    </source>
</evidence>
<dbReference type="STRING" id="7102.A0A2A4K3Y1"/>
<comment type="subcellular location">
    <subcellularLocation>
        <location evidence="1">Cell membrane</location>
        <topology evidence="1">Multi-pass membrane protein</topology>
    </subcellularLocation>
</comment>
<accession>A0A2A4K3Y1</accession>